<evidence type="ECO:0000313" key="3">
    <source>
        <dbReference type="EMBL" id="KAK3199514.1"/>
    </source>
</evidence>
<sequence>MKIFILIWPGLYTLGIALFKNPNHPKAIRYFNAYLTHAILEITDYRRDIKGIKKAYMFKALLFHPDKCSSIAAQGATKLINIAWQVLSDLKRRQEYDKKLRI</sequence>
<comment type="caution">
    <text evidence="3">The sequence shown here is derived from an EMBL/GenBank/DDBJ whole genome shotgun (WGS) entry which is preliminary data.</text>
</comment>
<proteinExistence type="predicted"/>
<organism evidence="3 4">
    <name type="scientific">Dipteronia sinensis</name>
    <dbReference type="NCBI Taxonomy" id="43782"/>
    <lineage>
        <taxon>Eukaryota</taxon>
        <taxon>Viridiplantae</taxon>
        <taxon>Streptophyta</taxon>
        <taxon>Embryophyta</taxon>
        <taxon>Tracheophyta</taxon>
        <taxon>Spermatophyta</taxon>
        <taxon>Magnoliopsida</taxon>
        <taxon>eudicotyledons</taxon>
        <taxon>Gunneridae</taxon>
        <taxon>Pentapetalae</taxon>
        <taxon>rosids</taxon>
        <taxon>malvids</taxon>
        <taxon>Sapindales</taxon>
        <taxon>Sapindaceae</taxon>
        <taxon>Hippocastanoideae</taxon>
        <taxon>Acereae</taxon>
        <taxon>Dipteronia</taxon>
    </lineage>
</organism>
<gene>
    <name evidence="3" type="ORF">Dsin_022929</name>
</gene>
<name>A0AAE0A3F0_9ROSI</name>
<dbReference type="CDD" id="cd06257">
    <property type="entry name" value="DnaJ"/>
    <property type="match status" value="1"/>
</dbReference>
<feature type="domain" description="J" evidence="2">
    <location>
        <begin position="35"/>
        <end position="100"/>
    </location>
</feature>
<evidence type="ECO:0000256" key="1">
    <source>
        <dbReference type="SAM" id="SignalP"/>
    </source>
</evidence>
<dbReference type="SUPFAM" id="SSF46565">
    <property type="entry name" value="Chaperone J-domain"/>
    <property type="match status" value="1"/>
</dbReference>
<dbReference type="SMART" id="SM00271">
    <property type="entry name" value="DnaJ"/>
    <property type="match status" value="1"/>
</dbReference>
<dbReference type="EMBL" id="JANJYJ010000007">
    <property type="protein sequence ID" value="KAK3199514.1"/>
    <property type="molecule type" value="Genomic_DNA"/>
</dbReference>
<dbReference type="Pfam" id="PF00226">
    <property type="entry name" value="DnaJ"/>
    <property type="match status" value="1"/>
</dbReference>
<dbReference type="AlphaFoldDB" id="A0AAE0A3F0"/>
<dbReference type="Proteomes" id="UP001281410">
    <property type="component" value="Unassembled WGS sequence"/>
</dbReference>
<evidence type="ECO:0000313" key="4">
    <source>
        <dbReference type="Proteomes" id="UP001281410"/>
    </source>
</evidence>
<dbReference type="InterPro" id="IPR001623">
    <property type="entry name" value="DnaJ_domain"/>
</dbReference>
<feature type="signal peptide" evidence="1">
    <location>
        <begin position="1"/>
        <end position="17"/>
    </location>
</feature>
<dbReference type="PROSITE" id="PS50076">
    <property type="entry name" value="DNAJ_2"/>
    <property type="match status" value="1"/>
</dbReference>
<feature type="chain" id="PRO_5042151599" description="J domain-containing protein" evidence="1">
    <location>
        <begin position="18"/>
        <end position="102"/>
    </location>
</feature>
<keyword evidence="4" id="KW-1185">Reference proteome</keyword>
<dbReference type="PANTHER" id="PTHR44137:SF32">
    <property type="entry name" value="DNAJ HEAT SHOCK AMINO-TERMINAL DOMAIN PROTEIN"/>
    <property type="match status" value="1"/>
</dbReference>
<keyword evidence="1" id="KW-0732">Signal</keyword>
<dbReference type="InterPro" id="IPR036869">
    <property type="entry name" value="J_dom_sf"/>
</dbReference>
<reference evidence="3" key="1">
    <citation type="journal article" date="2023" name="Plant J.">
        <title>Genome sequences and population genomics provide insights into the demographic history, inbreeding, and mutation load of two 'living fossil' tree species of Dipteronia.</title>
        <authorList>
            <person name="Feng Y."/>
            <person name="Comes H.P."/>
            <person name="Chen J."/>
            <person name="Zhu S."/>
            <person name="Lu R."/>
            <person name="Zhang X."/>
            <person name="Li P."/>
            <person name="Qiu J."/>
            <person name="Olsen K.M."/>
            <person name="Qiu Y."/>
        </authorList>
    </citation>
    <scope>NUCLEOTIDE SEQUENCE</scope>
    <source>
        <strain evidence="3">NBL</strain>
    </source>
</reference>
<protein>
    <recommendedName>
        <fullName evidence="2">J domain-containing protein</fullName>
    </recommendedName>
</protein>
<evidence type="ECO:0000259" key="2">
    <source>
        <dbReference type="PROSITE" id="PS50076"/>
    </source>
</evidence>
<dbReference type="Gene3D" id="1.10.287.110">
    <property type="entry name" value="DnaJ domain"/>
    <property type="match status" value="1"/>
</dbReference>
<accession>A0AAE0A3F0</accession>
<dbReference type="PANTHER" id="PTHR44137">
    <property type="entry name" value="BNAC03G44070D PROTEIN"/>
    <property type="match status" value="1"/>
</dbReference>